<gene>
    <name evidence="4" type="ORF">K5I21_08200</name>
</gene>
<keyword evidence="4" id="KW-0808">Transferase</keyword>
<keyword evidence="2" id="KW-0663">Pyridoxal phosphate</keyword>
<dbReference type="PANTHER" id="PTHR42885:SF1">
    <property type="entry name" value="THREONINE-PHOSPHATE DECARBOXYLASE"/>
    <property type="match status" value="1"/>
</dbReference>
<name>A0AAW5F2N5_CLOSY</name>
<dbReference type="Gene3D" id="3.40.640.10">
    <property type="entry name" value="Type I PLP-dependent aspartate aminotransferase-like (Major domain)"/>
    <property type="match status" value="1"/>
</dbReference>
<protein>
    <submittedName>
        <fullName evidence="4">Aminotransferase class I/II-fold pyridoxal phosphate-dependent enzyme</fullName>
    </submittedName>
</protein>
<dbReference type="InterPro" id="IPR015421">
    <property type="entry name" value="PyrdxlP-dep_Trfase_major"/>
</dbReference>
<comment type="cofactor">
    <cofactor evidence="1">
        <name>pyridoxal 5'-phosphate</name>
        <dbReference type="ChEBI" id="CHEBI:597326"/>
    </cofactor>
</comment>
<dbReference type="RefSeq" id="WP_024738144.1">
    <property type="nucleotide sequence ID" value="NZ_BAABZD010000004.1"/>
</dbReference>
<evidence type="ECO:0000259" key="3">
    <source>
        <dbReference type="Pfam" id="PF00155"/>
    </source>
</evidence>
<dbReference type="AlphaFoldDB" id="A0AAW5F2N5"/>
<evidence type="ECO:0000313" key="4">
    <source>
        <dbReference type="EMBL" id="MCK0085845.1"/>
    </source>
</evidence>
<dbReference type="CDD" id="cd00609">
    <property type="entry name" value="AAT_like"/>
    <property type="match status" value="1"/>
</dbReference>
<dbReference type="EMBL" id="JAINVB010000001">
    <property type="protein sequence ID" value="MCK0085845.1"/>
    <property type="molecule type" value="Genomic_DNA"/>
</dbReference>
<proteinExistence type="predicted"/>
<comment type="caution">
    <text evidence="4">The sequence shown here is derived from an EMBL/GenBank/DDBJ whole genome shotgun (WGS) entry which is preliminary data.</text>
</comment>
<dbReference type="Gene3D" id="3.90.1150.10">
    <property type="entry name" value="Aspartate Aminotransferase, domain 1"/>
    <property type="match status" value="1"/>
</dbReference>
<dbReference type="InterPro" id="IPR004839">
    <property type="entry name" value="Aminotransferase_I/II_large"/>
</dbReference>
<accession>A0AAW5F2N5</accession>
<organism evidence="4 5">
    <name type="scientific">Clostridium symbiosum</name>
    <name type="common">Bacteroides symbiosus</name>
    <dbReference type="NCBI Taxonomy" id="1512"/>
    <lineage>
        <taxon>Bacteria</taxon>
        <taxon>Bacillati</taxon>
        <taxon>Bacillota</taxon>
        <taxon>Clostridia</taxon>
        <taxon>Lachnospirales</taxon>
        <taxon>Lachnospiraceae</taxon>
        <taxon>Otoolea</taxon>
    </lineage>
</organism>
<dbReference type="InterPro" id="IPR015424">
    <property type="entry name" value="PyrdxlP-dep_Trfase"/>
</dbReference>
<evidence type="ECO:0000313" key="5">
    <source>
        <dbReference type="Proteomes" id="UP001203136"/>
    </source>
</evidence>
<dbReference type="InterPro" id="IPR015422">
    <property type="entry name" value="PyrdxlP-dep_Trfase_small"/>
</dbReference>
<evidence type="ECO:0000256" key="2">
    <source>
        <dbReference type="ARBA" id="ARBA00022898"/>
    </source>
</evidence>
<feature type="domain" description="Aminotransferase class I/classII large" evidence="3">
    <location>
        <begin position="17"/>
        <end position="350"/>
    </location>
</feature>
<reference evidence="4" key="1">
    <citation type="journal article" date="2022" name="Cell Host Microbe">
        <title>Colonization of the live biotherapeutic product VE303 and modulation of the microbiota and metabolites in healthy volunteers.</title>
        <authorList>
            <person name="Dsouza M."/>
            <person name="Menon R."/>
            <person name="Crossette E."/>
            <person name="Bhattarai S.K."/>
            <person name="Schneider J."/>
            <person name="Kim Y.G."/>
            <person name="Reddy S."/>
            <person name="Caballero S."/>
            <person name="Felix C."/>
            <person name="Cornacchione L."/>
            <person name="Hendrickson J."/>
            <person name="Watson A.R."/>
            <person name="Minot S.S."/>
            <person name="Greenfield N."/>
            <person name="Schopf L."/>
            <person name="Szabady R."/>
            <person name="Patarroyo J."/>
            <person name="Smith W."/>
            <person name="Harrison P."/>
            <person name="Kuijper E.J."/>
            <person name="Kelly C.P."/>
            <person name="Olle B."/>
            <person name="Bobilev D."/>
            <person name="Silber J.L."/>
            <person name="Bucci V."/>
            <person name="Roberts B."/>
            <person name="Faith J."/>
            <person name="Norman J.M."/>
        </authorList>
    </citation>
    <scope>NUCLEOTIDE SEQUENCE</scope>
    <source>
        <strain evidence="4">VE303-04</strain>
    </source>
</reference>
<evidence type="ECO:0000256" key="1">
    <source>
        <dbReference type="ARBA" id="ARBA00001933"/>
    </source>
</evidence>
<dbReference type="SUPFAM" id="SSF53383">
    <property type="entry name" value="PLP-dependent transferases"/>
    <property type="match status" value="1"/>
</dbReference>
<dbReference type="GO" id="GO:0008483">
    <property type="term" value="F:transaminase activity"/>
    <property type="evidence" value="ECO:0007669"/>
    <property type="project" value="UniProtKB-KW"/>
</dbReference>
<dbReference type="Pfam" id="PF00155">
    <property type="entry name" value="Aminotran_1_2"/>
    <property type="match status" value="1"/>
</dbReference>
<sequence length="365" mass="40654">MEYLHGGDIYTDNKIRLDFSVNTNPFGMPEAVKKAAAASEQSWERYPDSLSRTIRQSLAKYYGDGIKPEHLICGNGASDLFYTLVFALRPGKALVPSPSFAEYETALSAAGCKTERFYPGEEYGFALDGGERDFLSRVADSSGTDMVIIGNPGNPTGMAADNGWIDRLAGLCREKGIFLVVDECFNWFLKDRAKFSVIPLIKKRPEEYGHVMAVNAFTKVYAMAGLRFGYALCTDQMILERMECCRQPWSVSAPAEAAALAAVREAAVNGGWIDRTVAAVERERQFLADGLERMGFTVFPSMVNYILFKSGNCFDYKEFCRDRGILIRSCENFDGLDKRYYRVSVRLHEENKALLECMKAAGGKG</sequence>
<dbReference type="GO" id="GO:0030170">
    <property type="term" value="F:pyridoxal phosphate binding"/>
    <property type="evidence" value="ECO:0007669"/>
    <property type="project" value="InterPro"/>
</dbReference>
<keyword evidence="4" id="KW-0032">Aminotransferase</keyword>
<dbReference type="Proteomes" id="UP001203136">
    <property type="component" value="Unassembled WGS sequence"/>
</dbReference>
<dbReference type="PANTHER" id="PTHR42885">
    <property type="entry name" value="HISTIDINOL-PHOSPHATE AMINOTRANSFERASE-RELATED"/>
    <property type="match status" value="1"/>
</dbReference>